<dbReference type="InterPro" id="IPR014721">
    <property type="entry name" value="Ribsml_uS5_D2-typ_fold_subgr"/>
</dbReference>
<dbReference type="Proteomes" id="UP000178449">
    <property type="component" value="Unassembled WGS sequence"/>
</dbReference>
<dbReference type="Pfam" id="PF00825">
    <property type="entry name" value="Ribonuclease_P"/>
    <property type="match status" value="1"/>
</dbReference>
<evidence type="ECO:0000256" key="4">
    <source>
        <dbReference type="ARBA" id="ARBA00022801"/>
    </source>
</evidence>
<proteinExistence type="predicted"/>
<dbReference type="PANTHER" id="PTHR33992">
    <property type="entry name" value="RIBONUCLEASE P PROTEIN COMPONENT"/>
    <property type="match status" value="1"/>
</dbReference>
<dbReference type="SUPFAM" id="SSF54211">
    <property type="entry name" value="Ribosomal protein S5 domain 2-like"/>
    <property type="match status" value="1"/>
</dbReference>
<dbReference type="GO" id="GO:0000049">
    <property type="term" value="F:tRNA binding"/>
    <property type="evidence" value="ECO:0007669"/>
    <property type="project" value="InterPro"/>
</dbReference>
<dbReference type="GO" id="GO:0042781">
    <property type="term" value="F:3'-tRNA processing endoribonuclease activity"/>
    <property type="evidence" value="ECO:0007669"/>
    <property type="project" value="TreeGrafter"/>
</dbReference>
<evidence type="ECO:0000256" key="3">
    <source>
        <dbReference type="ARBA" id="ARBA00022759"/>
    </source>
</evidence>
<evidence type="ECO:0000256" key="2">
    <source>
        <dbReference type="ARBA" id="ARBA00022722"/>
    </source>
</evidence>
<dbReference type="EMBL" id="MFNE01000024">
    <property type="protein sequence ID" value="OGG95401.1"/>
    <property type="molecule type" value="Genomic_DNA"/>
</dbReference>
<dbReference type="InterPro" id="IPR020568">
    <property type="entry name" value="Ribosomal_Su5_D2-typ_SF"/>
</dbReference>
<dbReference type="PANTHER" id="PTHR33992:SF1">
    <property type="entry name" value="RIBONUCLEASE P PROTEIN COMPONENT"/>
    <property type="match status" value="1"/>
</dbReference>
<keyword evidence="2" id="KW-0540">Nuclease</keyword>
<keyword evidence="4" id="KW-0378">Hydrolase</keyword>
<dbReference type="STRING" id="1817772.A2527_07740"/>
<evidence type="ECO:0000313" key="6">
    <source>
        <dbReference type="EMBL" id="OGG95401.1"/>
    </source>
</evidence>
<protein>
    <submittedName>
        <fullName evidence="6">Uncharacterized protein</fullName>
    </submittedName>
</protein>
<name>A0A1F6GBA1_9PROT</name>
<dbReference type="GO" id="GO:0004526">
    <property type="term" value="F:ribonuclease P activity"/>
    <property type="evidence" value="ECO:0007669"/>
    <property type="project" value="InterPro"/>
</dbReference>
<dbReference type="AlphaFoldDB" id="A0A1F6GBA1"/>
<keyword evidence="3" id="KW-0255">Endonuclease</keyword>
<evidence type="ECO:0000256" key="1">
    <source>
        <dbReference type="ARBA" id="ARBA00022694"/>
    </source>
</evidence>
<keyword evidence="1" id="KW-0819">tRNA processing</keyword>
<reference evidence="6 7" key="1">
    <citation type="journal article" date="2016" name="Nat. Commun.">
        <title>Thousands of microbial genomes shed light on interconnected biogeochemical processes in an aquifer system.</title>
        <authorList>
            <person name="Anantharaman K."/>
            <person name="Brown C.T."/>
            <person name="Hug L.A."/>
            <person name="Sharon I."/>
            <person name="Castelle C.J."/>
            <person name="Probst A.J."/>
            <person name="Thomas B.C."/>
            <person name="Singh A."/>
            <person name="Wilkins M.J."/>
            <person name="Karaoz U."/>
            <person name="Brodie E.L."/>
            <person name="Williams K.H."/>
            <person name="Hubbard S.S."/>
            <person name="Banfield J.F."/>
        </authorList>
    </citation>
    <scope>NUCLEOTIDE SEQUENCE [LARGE SCALE GENOMIC DNA]</scope>
</reference>
<dbReference type="GO" id="GO:0030677">
    <property type="term" value="C:ribonuclease P complex"/>
    <property type="evidence" value="ECO:0007669"/>
    <property type="project" value="TreeGrafter"/>
</dbReference>
<keyword evidence="5" id="KW-0694">RNA-binding</keyword>
<accession>A0A1F6GBA1</accession>
<evidence type="ECO:0000256" key="5">
    <source>
        <dbReference type="ARBA" id="ARBA00022884"/>
    </source>
</evidence>
<dbReference type="InterPro" id="IPR000100">
    <property type="entry name" value="RNase_P"/>
</dbReference>
<sequence length="114" mass="13097">MPNYGFPKDFRLTGQTEIGEIFKTGRFSRAGFLKIKWIATSEPKGQVVISISKKAGNSPCRNRLKRLVREALRLGQYLEKRSIHLAIFVTSPITEPPRLKEVQRHLEQFFGELP</sequence>
<organism evidence="6 7">
    <name type="scientific">Candidatus Lambdaproteobacteria bacterium RIFOXYD2_FULL_50_16</name>
    <dbReference type="NCBI Taxonomy" id="1817772"/>
    <lineage>
        <taxon>Bacteria</taxon>
        <taxon>Pseudomonadati</taxon>
        <taxon>Pseudomonadota</taxon>
        <taxon>Candidatus Lambdaproteobacteria</taxon>
    </lineage>
</organism>
<comment type="caution">
    <text evidence="6">The sequence shown here is derived from an EMBL/GenBank/DDBJ whole genome shotgun (WGS) entry which is preliminary data.</text>
</comment>
<dbReference type="Gene3D" id="3.30.230.10">
    <property type="match status" value="1"/>
</dbReference>
<gene>
    <name evidence="6" type="ORF">A2527_07740</name>
</gene>
<evidence type="ECO:0000313" key="7">
    <source>
        <dbReference type="Proteomes" id="UP000178449"/>
    </source>
</evidence>